<dbReference type="EMBL" id="FZOJ01000006">
    <property type="protein sequence ID" value="SNS21692.1"/>
    <property type="molecule type" value="Genomic_DNA"/>
</dbReference>
<dbReference type="AlphaFoldDB" id="A0A239CPA0"/>
<feature type="region of interest" description="Disordered" evidence="1">
    <location>
        <begin position="23"/>
        <end position="56"/>
    </location>
</feature>
<gene>
    <name evidence="2" type="ORF">SAMN05446037_100668</name>
</gene>
<evidence type="ECO:0000313" key="2">
    <source>
        <dbReference type="EMBL" id="SNS21692.1"/>
    </source>
</evidence>
<sequence>MSKLGLYSSGGCDPKFKNMLLNVVNPQHPNHPSKEGSPNQPRKTRLPGYQNPLLGDEGNGEIGRWSKVDKKALRNIVDQMIEHFTHNRDWYKDVRCREALWNMYRRLMWWVRQNTEPLDSQYSQALSFIKDCILKILDTGEKPYVIYFADFSNSIDNSFTYNGNWFSEYNSLTGKSREGQTLSLSKQVTYNDAGLVVFNMAADLNGGIVKLLLDGEVIWRHADRVGTEGQWYVRNKSGDLKPFVDVKHGIHDTGTVGALVDRYYYYQTGPNQWKVVFVSAFHTTPSKWQNINQITKSHDGKWTEAFIDELGQHYPLSVYTDVELLEVIDSVYREGGEESGLWEDKTADLYFSDSTVNVPAGTHTFQWVVEGAKGSSTVRFKSIQFTGLGIEVEKDFIPKCPLPYNHHFSADYVNYFNGVDAEVPLFSTKGQSTTTDLMDMLRSVSSKENIEWDLVNSVDGGAGNENILKLPLNRLPETLSSKLTFNWRLKKKGYISFKYLIEGGNQSYLSLYINENQVGGPWFDTNGWQEAKFNMSEGQTYKFDMMVSKLASMGVGLDAVFIKDIEVVETVGYADDPMPQDYDKHGEMIEGKWKVYAKDSSLSTFYRGFTDGNNDNSRELEVELQSECDGIFSFGYELGVNEPDRECIGGLLFNEDFMLSTTPRRWEADTYGDIHVIITPEYGDGWRVLSKSYATPEDNATITYNIESLGMNRLSVAGEVEIICPSRIPYDYSTELKNIVPSGVELSGLWSFDGSLVLDIPSASYPVADYGYGMFILAAPSNAYLYFDTSNQLNEDEFVDVYSNGDFVERFYGGEGDRSLVPVHLHDDTTLVEFVAGSVDTSGSIQSPVQFYSSLYVDGDHGNYLPTEMDKVSNIFNYASDNLGLRQSYSQKLVGGERGLDLLLNTGKLTSKTTWVSSGDILGEFTVRLMPGDDFRFYLPFNTIPYIDSDTLTEIDEVLATEVVLLEYFNDQMESNALNNIEHFTFDSSVTLDFSYAEQYAWEWVDIFQFFGTGGSGDGVVIVDGVSKSQLFDKDFIRHTMKVDLPSTPPSGYVDRLSFEYGARFQYGDQLNVYAYFGGGARQLLFSTKESEFSMSGKKVKNLDVPSGTSNVVFEYLQLGGGS</sequence>
<keyword evidence="3" id="KW-1185">Reference proteome</keyword>
<proteinExistence type="predicted"/>
<accession>A0A239CPA0</accession>
<organism evidence="2 3">
    <name type="scientific">Anaerovirgula multivorans</name>
    <dbReference type="NCBI Taxonomy" id="312168"/>
    <lineage>
        <taxon>Bacteria</taxon>
        <taxon>Bacillati</taxon>
        <taxon>Bacillota</taxon>
        <taxon>Clostridia</taxon>
        <taxon>Peptostreptococcales</taxon>
        <taxon>Natronincolaceae</taxon>
        <taxon>Anaerovirgula</taxon>
    </lineage>
</organism>
<evidence type="ECO:0000313" key="3">
    <source>
        <dbReference type="Proteomes" id="UP000198304"/>
    </source>
</evidence>
<name>A0A239CPA0_9FIRM</name>
<feature type="compositionally biased region" description="Polar residues" evidence="1">
    <location>
        <begin position="24"/>
        <end position="41"/>
    </location>
</feature>
<reference evidence="2 3" key="1">
    <citation type="submission" date="2017-06" db="EMBL/GenBank/DDBJ databases">
        <authorList>
            <person name="Kim H.J."/>
            <person name="Triplett B.A."/>
        </authorList>
    </citation>
    <scope>NUCLEOTIDE SEQUENCE [LARGE SCALE GENOMIC DNA]</scope>
    <source>
        <strain evidence="2 3">SCA</strain>
    </source>
</reference>
<protein>
    <submittedName>
        <fullName evidence="2">Uncharacterized protein</fullName>
    </submittedName>
</protein>
<dbReference type="Proteomes" id="UP000198304">
    <property type="component" value="Unassembled WGS sequence"/>
</dbReference>
<evidence type="ECO:0000256" key="1">
    <source>
        <dbReference type="SAM" id="MobiDB-lite"/>
    </source>
</evidence>